<accession>A0A371GKQ2</accession>
<evidence type="ECO:0000313" key="2">
    <source>
        <dbReference type="Proteomes" id="UP000257109"/>
    </source>
</evidence>
<name>A0A371GKQ2_MUCPR</name>
<protein>
    <recommendedName>
        <fullName evidence="3">Retrotransposon gag domain-containing protein</fullName>
    </recommendedName>
</protein>
<gene>
    <name evidence="1" type="ORF">CR513_26922</name>
</gene>
<dbReference type="Proteomes" id="UP000257109">
    <property type="component" value="Unassembled WGS sequence"/>
</dbReference>
<dbReference type="PANTHER" id="PTHR33223:SF3">
    <property type="match status" value="1"/>
</dbReference>
<reference evidence="1" key="1">
    <citation type="submission" date="2018-05" db="EMBL/GenBank/DDBJ databases">
        <title>Draft genome of Mucuna pruriens seed.</title>
        <authorList>
            <person name="Nnadi N.E."/>
            <person name="Vos R."/>
            <person name="Hasami M.H."/>
            <person name="Devisetty U.K."/>
            <person name="Aguiy J.C."/>
        </authorList>
    </citation>
    <scope>NUCLEOTIDE SEQUENCE [LARGE SCALE GENOMIC DNA]</scope>
    <source>
        <strain evidence="1">JCA_2017</strain>
    </source>
</reference>
<dbReference type="EMBL" id="QJKJ01005193">
    <property type="protein sequence ID" value="RDX91142.1"/>
    <property type="molecule type" value="Genomic_DNA"/>
</dbReference>
<keyword evidence="2" id="KW-1185">Reference proteome</keyword>
<sequence length="223" mass="26077">LKAESISAQKEHPGPSRLQWPKSLQQEYIYDYAKIKKSIIKVSLSIKEVQDQDLGSWKVSEVIAQYSRRTLVDGNLNVWLSLSETESVRLRRVHPKLSQFDSVASKSALSQDRVRFVFAETKSNQSLPRASEDPHKHLKEFHVFCSTMRPQGIPEDYIKMKAFPFSLDRATKDWLYLHLVMFNTWRDMKHMFLEKFFLASKIATIWKEICGIRQHSGETLHEH</sequence>
<dbReference type="PANTHER" id="PTHR33223">
    <property type="entry name" value="CCHC-TYPE DOMAIN-CONTAINING PROTEIN"/>
    <property type="match status" value="1"/>
</dbReference>
<comment type="caution">
    <text evidence="1">The sequence shown here is derived from an EMBL/GenBank/DDBJ whole genome shotgun (WGS) entry which is preliminary data.</text>
</comment>
<feature type="non-terminal residue" evidence="1">
    <location>
        <position position="223"/>
    </location>
</feature>
<feature type="non-terminal residue" evidence="1">
    <location>
        <position position="1"/>
    </location>
</feature>
<organism evidence="1 2">
    <name type="scientific">Mucuna pruriens</name>
    <name type="common">Velvet bean</name>
    <name type="synonym">Dolichos pruriens</name>
    <dbReference type="NCBI Taxonomy" id="157652"/>
    <lineage>
        <taxon>Eukaryota</taxon>
        <taxon>Viridiplantae</taxon>
        <taxon>Streptophyta</taxon>
        <taxon>Embryophyta</taxon>
        <taxon>Tracheophyta</taxon>
        <taxon>Spermatophyta</taxon>
        <taxon>Magnoliopsida</taxon>
        <taxon>eudicotyledons</taxon>
        <taxon>Gunneridae</taxon>
        <taxon>Pentapetalae</taxon>
        <taxon>rosids</taxon>
        <taxon>fabids</taxon>
        <taxon>Fabales</taxon>
        <taxon>Fabaceae</taxon>
        <taxon>Papilionoideae</taxon>
        <taxon>50 kb inversion clade</taxon>
        <taxon>NPAAA clade</taxon>
        <taxon>indigoferoid/millettioid clade</taxon>
        <taxon>Phaseoleae</taxon>
        <taxon>Mucuna</taxon>
    </lineage>
</organism>
<evidence type="ECO:0008006" key="3">
    <source>
        <dbReference type="Google" id="ProtNLM"/>
    </source>
</evidence>
<dbReference type="AlphaFoldDB" id="A0A371GKQ2"/>
<dbReference type="OrthoDB" id="1689420at2759"/>
<proteinExistence type="predicted"/>
<evidence type="ECO:0000313" key="1">
    <source>
        <dbReference type="EMBL" id="RDX91142.1"/>
    </source>
</evidence>